<feature type="region of interest" description="Disordered" evidence="1">
    <location>
        <begin position="1"/>
        <end position="70"/>
    </location>
</feature>
<dbReference type="Proteomes" id="UP000774617">
    <property type="component" value="Unassembled WGS sequence"/>
</dbReference>
<accession>A0ABQ8GDN0</accession>
<dbReference type="PANTHER" id="PTHR28244">
    <property type="entry name" value="RNA POLYMERASE I-SPECIFIC TRANSCRIPTION INITIATION FACTOR RRN11"/>
    <property type="match status" value="1"/>
</dbReference>
<organism evidence="2 3">
    <name type="scientific">Macrophomina phaseolina</name>
    <dbReference type="NCBI Taxonomy" id="35725"/>
    <lineage>
        <taxon>Eukaryota</taxon>
        <taxon>Fungi</taxon>
        <taxon>Dikarya</taxon>
        <taxon>Ascomycota</taxon>
        <taxon>Pezizomycotina</taxon>
        <taxon>Dothideomycetes</taxon>
        <taxon>Dothideomycetes incertae sedis</taxon>
        <taxon>Botryosphaeriales</taxon>
        <taxon>Botryosphaeriaceae</taxon>
        <taxon>Macrophomina</taxon>
    </lineage>
</organism>
<feature type="region of interest" description="Disordered" evidence="1">
    <location>
        <begin position="280"/>
        <end position="307"/>
    </location>
</feature>
<keyword evidence="3" id="KW-1185">Reference proteome</keyword>
<feature type="compositionally biased region" description="Basic residues" evidence="1">
    <location>
        <begin position="23"/>
        <end position="32"/>
    </location>
</feature>
<evidence type="ECO:0000313" key="2">
    <source>
        <dbReference type="EMBL" id="KAH7053079.1"/>
    </source>
</evidence>
<protein>
    <submittedName>
        <fullName evidence="2">Uncharacterized protein</fullName>
    </submittedName>
</protein>
<proteinExistence type="predicted"/>
<feature type="compositionally biased region" description="Polar residues" evidence="1">
    <location>
        <begin position="56"/>
        <end position="70"/>
    </location>
</feature>
<feature type="compositionally biased region" description="Pro residues" evidence="1">
    <location>
        <begin position="88"/>
        <end position="97"/>
    </location>
</feature>
<reference evidence="2 3" key="1">
    <citation type="journal article" date="2021" name="Nat. Commun.">
        <title>Genetic determinants of endophytism in the Arabidopsis root mycobiome.</title>
        <authorList>
            <person name="Mesny F."/>
            <person name="Miyauchi S."/>
            <person name="Thiergart T."/>
            <person name="Pickel B."/>
            <person name="Atanasova L."/>
            <person name="Karlsson M."/>
            <person name="Huettel B."/>
            <person name="Barry K.W."/>
            <person name="Haridas S."/>
            <person name="Chen C."/>
            <person name="Bauer D."/>
            <person name="Andreopoulos W."/>
            <person name="Pangilinan J."/>
            <person name="LaButti K."/>
            <person name="Riley R."/>
            <person name="Lipzen A."/>
            <person name="Clum A."/>
            <person name="Drula E."/>
            <person name="Henrissat B."/>
            <person name="Kohler A."/>
            <person name="Grigoriev I.V."/>
            <person name="Martin F.M."/>
            <person name="Hacquard S."/>
        </authorList>
    </citation>
    <scope>NUCLEOTIDE SEQUENCE [LARGE SCALE GENOMIC DNA]</scope>
    <source>
        <strain evidence="2 3">MPI-SDFR-AT-0080</strain>
    </source>
</reference>
<dbReference type="EMBL" id="JAGTJR010000010">
    <property type="protein sequence ID" value="KAH7053079.1"/>
    <property type="molecule type" value="Genomic_DNA"/>
</dbReference>
<feature type="region of interest" description="Disordered" evidence="1">
    <location>
        <begin position="82"/>
        <end position="110"/>
    </location>
</feature>
<name>A0ABQ8GDN0_9PEZI</name>
<gene>
    <name evidence="2" type="ORF">B0J12DRAFT_44444</name>
</gene>
<evidence type="ECO:0000313" key="3">
    <source>
        <dbReference type="Proteomes" id="UP000774617"/>
    </source>
</evidence>
<comment type="caution">
    <text evidence="2">The sequence shown here is derived from an EMBL/GenBank/DDBJ whole genome shotgun (WGS) entry which is preliminary data.</text>
</comment>
<dbReference type="InterPro" id="IPR053029">
    <property type="entry name" value="RNA_pol_I-specific_init_factor"/>
</dbReference>
<evidence type="ECO:0000256" key="1">
    <source>
        <dbReference type="SAM" id="MobiDB-lite"/>
    </source>
</evidence>
<feature type="compositionally biased region" description="Acidic residues" evidence="1">
    <location>
        <begin position="37"/>
        <end position="48"/>
    </location>
</feature>
<sequence length="424" mass="47172">MSSAPSFADPRKRTPRSQSLRSSLHRQIRKRKRADDDGGDEREEEASDDASYSAGNDTASTRPTSSAITTLSAAQAHQFRVAGHDPDQPLPPPPFPHAPASSRSEKKLTPTQLQRELAALKPPLYTSNLSSAARLPQSASEEGNHLRKHVVRQTMEVLHYCLLRGDYHRAGRAWKLILSLGRGNMKIDERAHSRWGIAAELHLHANRSDEHASGAQSSKANDAMFSEEGFKAARMYYERLILEHPFQQSHPKATSALTFYPAMFSLWIYEVSQASRAAIAAAETPDSAEETESEEASDSEDNPNRHVTRREARILAARTDELRRAREIAARLDDLLASPHYDKRPDLLHLRGMVAVWVGDLVAQIHTSERIIDSDAPCEEDAESEEDAERAEHIAKARDLFRRARAHGGRLSEGARQILDAGEG</sequence>
<dbReference type="PANTHER" id="PTHR28244:SF1">
    <property type="entry name" value="RNA POLYMERASE I-SPECIFIC TRANSCRIPTION INITIATION FACTOR RRN11"/>
    <property type="match status" value="1"/>
</dbReference>
<feature type="compositionally biased region" description="Acidic residues" evidence="1">
    <location>
        <begin position="286"/>
        <end position="301"/>
    </location>
</feature>